<sequence>MRSTDRPRIGVLATAVLIAASFSACGTPDQAGSQLPQFDIEGTRAHMYTSVQQLADKASAIIVATPTGKSHSRPLPAEHGEPDSAPTVYVKLTVTKVVQGTLTAREIDLVSPGIDHATGELGLLSGGPFLLFVTPAMYGPNDPAGGYVVVGGPAGVYAKTAGATAFQKVDVASGSLPATLRDTAQELPAITKTEAQLLREGP</sequence>
<feature type="signal peptide" evidence="1">
    <location>
        <begin position="1"/>
        <end position="26"/>
    </location>
</feature>
<organism evidence="2 3">
    <name type="scientific">Polymorphospora rubra</name>
    <dbReference type="NCBI Taxonomy" id="338584"/>
    <lineage>
        <taxon>Bacteria</taxon>
        <taxon>Bacillati</taxon>
        <taxon>Actinomycetota</taxon>
        <taxon>Actinomycetes</taxon>
        <taxon>Micromonosporales</taxon>
        <taxon>Micromonosporaceae</taxon>
        <taxon>Polymorphospora</taxon>
    </lineage>
</organism>
<reference evidence="2" key="1">
    <citation type="submission" date="2020-08" db="EMBL/GenBank/DDBJ databases">
        <title>Whole genome shotgun sequence of Polymorphospora rubra NBRC 101157.</title>
        <authorList>
            <person name="Komaki H."/>
            <person name="Tamura T."/>
        </authorList>
    </citation>
    <scope>NUCLEOTIDE SEQUENCE</scope>
    <source>
        <strain evidence="2">NBRC 101157</strain>
    </source>
</reference>
<dbReference type="KEGG" id="pry:Prubr_19120"/>
<dbReference type="RefSeq" id="WP_212823886.1">
    <property type="nucleotide sequence ID" value="NZ_AP023359.1"/>
</dbReference>
<protein>
    <recommendedName>
        <fullName evidence="4">Lipoprotein</fullName>
    </recommendedName>
</protein>
<accession>A0A810MUT8</accession>
<feature type="chain" id="PRO_5039195031" description="Lipoprotein" evidence="1">
    <location>
        <begin position="27"/>
        <end position="202"/>
    </location>
</feature>
<evidence type="ECO:0000313" key="3">
    <source>
        <dbReference type="Proteomes" id="UP000680866"/>
    </source>
</evidence>
<proteinExistence type="predicted"/>
<gene>
    <name evidence="2" type="ORF">Prubr_19120</name>
</gene>
<name>A0A810MUT8_9ACTN</name>
<evidence type="ECO:0000313" key="2">
    <source>
        <dbReference type="EMBL" id="BCJ64891.1"/>
    </source>
</evidence>
<dbReference type="Proteomes" id="UP000680866">
    <property type="component" value="Chromosome"/>
</dbReference>
<evidence type="ECO:0000256" key="1">
    <source>
        <dbReference type="SAM" id="SignalP"/>
    </source>
</evidence>
<dbReference type="EMBL" id="AP023359">
    <property type="protein sequence ID" value="BCJ64891.1"/>
    <property type="molecule type" value="Genomic_DNA"/>
</dbReference>
<dbReference type="PROSITE" id="PS51257">
    <property type="entry name" value="PROKAR_LIPOPROTEIN"/>
    <property type="match status" value="1"/>
</dbReference>
<dbReference type="AlphaFoldDB" id="A0A810MUT8"/>
<evidence type="ECO:0008006" key="4">
    <source>
        <dbReference type="Google" id="ProtNLM"/>
    </source>
</evidence>
<keyword evidence="1" id="KW-0732">Signal</keyword>
<keyword evidence="3" id="KW-1185">Reference proteome</keyword>